<dbReference type="InterPro" id="IPR036969">
    <property type="entry name" value="Citrate_synthase_sf"/>
</dbReference>
<dbReference type="InterPro" id="IPR001734">
    <property type="entry name" value="Na/solute_symporter"/>
</dbReference>
<feature type="transmembrane region" description="Helical" evidence="8">
    <location>
        <begin position="260"/>
        <end position="282"/>
    </location>
</feature>
<organism evidence="9 10">
    <name type="scientific">Candidatus Methylopumilus universalis</name>
    <dbReference type="NCBI Taxonomy" id="2588536"/>
    <lineage>
        <taxon>Bacteria</taxon>
        <taxon>Pseudomonadati</taxon>
        <taxon>Pseudomonadota</taxon>
        <taxon>Betaproteobacteria</taxon>
        <taxon>Nitrosomonadales</taxon>
        <taxon>Methylophilaceae</taxon>
        <taxon>Candidatus Methylopumilus</taxon>
    </lineage>
</organism>
<evidence type="ECO:0000256" key="5">
    <source>
        <dbReference type="ARBA" id="ARBA00022989"/>
    </source>
</evidence>
<dbReference type="Pfam" id="PF00474">
    <property type="entry name" value="SSF"/>
    <property type="match status" value="1"/>
</dbReference>
<feature type="transmembrane region" description="Helical" evidence="8">
    <location>
        <begin position="6"/>
        <end position="24"/>
    </location>
</feature>
<keyword evidence="4 8" id="KW-0812">Transmembrane</keyword>
<keyword evidence="6 8" id="KW-0472">Membrane</keyword>
<sequence>MLIWFVSLYLLVTIGIGIFVSSRVKNTKDYAVAGRHLPLPIVTATVFATWFGAEAIFGVSSTFVKEGLNGVVADPFGSSLCLVIAGIFFSSKLYKLNIITLGDFYRARYNRTIEVLTTIAIVISYLGWVAAQIKALGLIFNLITHQYISEELGMVIGILIVLTFTTFGGMLSVAILDFIQMIVVIGGLLYIAYAISHLTGGVAPVIESASINHKLDFFPKGNIWTWITFLGTWITMMLGSVPQQDVFQRVTSAKTAKIALYGSILGASIYFIFTFVPMFIAYSATLIDAEYFNELVNTNSQHVLPMLVLNYMPLFAQVIFFGAVLSAIMSCSSATLLAPSISFAENIVKGYFPKISDKHLLKIMRITLVCFSAVVLLYALSSNLSIFGMVESAYKITLAGAFVPLVFGAFWKKANSQGALMAIIGGIGSWLFVEVFLGDSALIPAQLIGLGNSIIGMIVGSLLPKIIKETNKLNIN</sequence>
<dbReference type="CDD" id="cd11474">
    <property type="entry name" value="SLC5sbd_CHT"/>
    <property type="match status" value="1"/>
</dbReference>
<feature type="transmembrane region" description="Helical" evidence="8">
    <location>
        <begin position="182"/>
        <end position="203"/>
    </location>
</feature>
<feature type="transmembrane region" description="Helical" evidence="8">
    <location>
        <begin position="392"/>
        <end position="411"/>
    </location>
</feature>
<evidence type="ECO:0000256" key="8">
    <source>
        <dbReference type="SAM" id="Phobius"/>
    </source>
</evidence>
<keyword evidence="10" id="KW-1185">Reference proteome</keyword>
<gene>
    <name evidence="9" type="ORF">FIT74_05130</name>
</gene>
<feature type="transmembrane region" description="Helical" evidence="8">
    <location>
        <begin position="223"/>
        <end position="239"/>
    </location>
</feature>
<feature type="transmembrane region" description="Helical" evidence="8">
    <location>
        <begin position="314"/>
        <end position="338"/>
    </location>
</feature>
<feature type="transmembrane region" description="Helical" evidence="8">
    <location>
        <begin position="115"/>
        <end position="140"/>
    </location>
</feature>
<keyword evidence="5 8" id="KW-1133">Transmembrane helix</keyword>
<evidence type="ECO:0000256" key="3">
    <source>
        <dbReference type="ARBA" id="ARBA00022448"/>
    </source>
</evidence>
<dbReference type="RefSeq" id="WP_139874736.1">
    <property type="nucleotide sequence ID" value="NZ_CP040973.1"/>
</dbReference>
<evidence type="ECO:0000256" key="2">
    <source>
        <dbReference type="ARBA" id="ARBA00006434"/>
    </source>
</evidence>
<feature type="transmembrane region" description="Helical" evidence="8">
    <location>
        <begin position="36"/>
        <end position="56"/>
    </location>
</feature>
<feature type="transmembrane region" description="Helical" evidence="8">
    <location>
        <begin position="418"/>
        <end position="437"/>
    </location>
</feature>
<name>A0ABX5VU75_9PROT</name>
<dbReference type="Proteomes" id="UP000312702">
    <property type="component" value="Chromosome"/>
</dbReference>
<dbReference type="InterPro" id="IPR038377">
    <property type="entry name" value="Na/Glc_symporter_sf"/>
</dbReference>
<feature type="transmembrane region" description="Helical" evidence="8">
    <location>
        <begin position="443"/>
        <end position="463"/>
    </location>
</feature>
<evidence type="ECO:0000256" key="4">
    <source>
        <dbReference type="ARBA" id="ARBA00022692"/>
    </source>
</evidence>
<accession>A0ABX5VU75</accession>
<dbReference type="SUPFAM" id="SSF48256">
    <property type="entry name" value="Citrate synthase"/>
    <property type="match status" value="1"/>
</dbReference>
<protein>
    <submittedName>
        <fullName evidence="9">Sodium:solute symporter</fullName>
    </submittedName>
</protein>
<dbReference type="InterPro" id="IPR050277">
    <property type="entry name" value="Sodium:Solute_Symporter"/>
</dbReference>
<feature type="transmembrane region" description="Helical" evidence="8">
    <location>
        <begin position="359"/>
        <end position="380"/>
    </location>
</feature>
<dbReference type="Gene3D" id="1.20.1730.10">
    <property type="entry name" value="Sodium/glucose cotransporter"/>
    <property type="match status" value="1"/>
</dbReference>
<comment type="similarity">
    <text evidence="2 7">Belongs to the sodium:solute symporter (SSF) (TC 2.A.21) family.</text>
</comment>
<dbReference type="PANTHER" id="PTHR48086">
    <property type="entry name" value="SODIUM/PROLINE SYMPORTER-RELATED"/>
    <property type="match status" value="1"/>
</dbReference>
<dbReference type="PANTHER" id="PTHR48086:SF7">
    <property type="entry name" value="SODIUM-SOLUTE SYMPORTER-RELATED"/>
    <property type="match status" value="1"/>
</dbReference>
<comment type="subcellular location">
    <subcellularLocation>
        <location evidence="1">Membrane</location>
        <topology evidence="1">Multi-pass membrane protein</topology>
    </subcellularLocation>
</comment>
<dbReference type="EMBL" id="CP040973">
    <property type="protein sequence ID" value="QDC61526.1"/>
    <property type="molecule type" value="Genomic_DNA"/>
</dbReference>
<proteinExistence type="inferred from homology"/>
<evidence type="ECO:0000313" key="9">
    <source>
        <dbReference type="EMBL" id="QDC61526.1"/>
    </source>
</evidence>
<evidence type="ECO:0000256" key="7">
    <source>
        <dbReference type="RuleBase" id="RU362091"/>
    </source>
</evidence>
<dbReference type="PROSITE" id="PS50283">
    <property type="entry name" value="NA_SOLUT_SYMP_3"/>
    <property type="match status" value="1"/>
</dbReference>
<feature type="transmembrane region" description="Helical" evidence="8">
    <location>
        <begin position="152"/>
        <end position="175"/>
    </location>
</feature>
<evidence type="ECO:0000256" key="1">
    <source>
        <dbReference type="ARBA" id="ARBA00004141"/>
    </source>
</evidence>
<keyword evidence="3" id="KW-0813">Transport</keyword>
<reference evidence="9 10" key="1">
    <citation type="journal article" date="2019" name="ISME J.">
        <title>Evolution in action: habitat transition from sediment to the pelagial leads to genome streamlining in Methylophilaceae.</title>
        <authorList>
            <person name="Salcher M."/>
            <person name="Schaefle D."/>
            <person name="Kaspar M."/>
            <person name="Neuenschwander S.M."/>
            <person name="Ghai R."/>
        </authorList>
    </citation>
    <scope>NUCLEOTIDE SEQUENCE [LARGE SCALE GENOMIC DNA]</scope>
    <source>
        <strain evidence="9 10">MMS-VI-25</strain>
    </source>
</reference>
<evidence type="ECO:0000256" key="6">
    <source>
        <dbReference type="ARBA" id="ARBA00023136"/>
    </source>
</evidence>
<evidence type="ECO:0000313" key="10">
    <source>
        <dbReference type="Proteomes" id="UP000312702"/>
    </source>
</evidence>
<feature type="transmembrane region" description="Helical" evidence="8">
    <location>
        <begin position="76"/>
        <end position="94"/>
    </location>
</feature>